<comment type="catalytic activity">
    <reaction evidence="6">
        <text>(6S)-NADHX + ADP = AMP + phosphate + NADH + H(+)</text>
        <dbReference type="Rhea" id="RHEA:32223"/>
        <dbReference type="ChEBI" id="CHEBI:15378"/>
        <dbReference type="ChEBI" id="CHEBI:43474"/>
        <dbReference type="ChEBI" id="CHEBI:57945"/>
        <dbReference type="ChEBI" id="CHEBI:64074"/>
        <dbReference type="ChEBI" id="CHEBI:456215"/>
        <dbReference type="ChEBI" id="CHEBI:456216"/>
        <dbReference type="EC" id="4.2.1.136"/>
    </reaction>
</comment>
<evidence type="ECO:0000256" key="4">
    <source>
        <dbReference type="ARBA" id="ARBA00023027"/>
    </source>
</evidence>
<comment type="cofactor">
    <cofactor evidence="6">
        <name>Mg(2+)</name>
        <dbReference type="ChEBI" id="CHEBI:18420"/>
    </cofactor>
</comment>
<keyword evidence="9" id="KW-1185">Reference proteome</keyword>
<evidence type="ECO:0000256" key="6">
    <source>
        <dbReference type="HAMAP-Rule" id="MF_01965"/>
    </source>
</evidence>
<sequence length="294" mass="29382">MAEPAIALDSDWLRAHPLPQPDNGADKNARGRVLAIGGCRSVPGGISLTAEAAFRAGAGKVQIATIASAALPLGIAAPETAVFALVETPEGEIARGCAPIIAPLLERCDAVIAGPGMSDGAAGQAVVEAILDAGAGVTVIVDAAALMRLGANAEALGRRALPPIITPHIGEMAALLDCEGDAIEADRAGAVRRAASRYGAVCVLKGPTSVIAEPEGRLFAYAGGGVGLATGGSGDVLAGLAAGLAARGADPLRATLWAVWLHGEAGRRCSEQIGPLGYLARELLAHVPGLMRAI</sequence>
<comment type="catalytic activity">
    <reaction evidence="6">
        <text>(6S)-NADPHX + ADP = AMP + phosphate + NADPH + H(+)</text>
        <dbReference type="Rhea" id="RHEA:32235"/>
        <dbReference type="ChEBI" id="CHEBI:15378"/>
        <dbReference type="ChEBI" id="CHEBI:43474"/>
        <dbReference type="ChEBI" id="CHEBI:57783"/>
        <dbReference type="ChEBI" id="CHEBI:64076"/>
        <dbReference type="ChEBI" id="CHEBI:456215"/>
        <dbReference type="ChEBI" id="CHEBI:456216"/>
        <dbReference type="EC" id="4.2.1.136"/>
    </reaction>
</comment>
<feature type="binding site" evidence="6">
    <location>
        <position position="116"/>
    </location>
    <ligand>
        <name>(6S)-NADPHX</name>
        <dbReference type="ChEBI" id="CHEBI:64076"/>
    </ligand>
</feature>
<dbReference type="EMBL" id="JBHSDR010000003">
    <property type="protein sequence ID" value="MFC4294166.1"/>
    <property type="molecule type" value="Genomic_DNA"/>
</dbReference>
<dbReference type="InterPro" id="IPR000631">
    <property type="entry name" value="CARKD"/>
</dbReference>
<comment type="caution">
    <text evidence="6">Lacks conserved residue(s) required for the propagation of feature annotation.</text>
</comment>
<accession>A0ABV8RPF3</accession>
<evidence type="ECO:0000256" key="1">
    <source>
        <dbReference type="ARBA" id="ARBA00022741"/>
    </source>
</evidence>
<evidence type="ECO:0000313" key="8">
    <source>
        <dbReference type="EMBL" id="MFC4294166.1"/>
    </source>
</evidence>
<dbReference type="InterPro" id="IPR029056">
    <property type="entry name" value="Ribokinase-like"/>
</dbReference>
<evidence type="ECO:0000256" key="5">
    <source>
        <dbReference type="ARBA" id="ARBA00023239"/>
    </source>
</evidence>
<gene>
    <name evidence="6" type="primary">nnrD</name>
    <name evidence="8" type="ORF">ACFO0A_03730</name>
</gene>
<dbReference type="Proteomes" id="UP001595828">
    <property type="component" value="Unassembled WGS sequence"/>
</dbReference>
<dbReference type="Gene3D" id="3.40.1190.20">
    <property type="match status" value="1"/>
</dbReference>
<keyword evidence="3 6" id="KW-0521">NADP</keyword>
<feature type="domain" description="YjeF C-terminal" evidence="7">
    <location>
        <begin position="10"/>
        <end position="294"/>
    </location>
</feature>
<evidence type="ECO:0000313" key="9">
    <source>
        <dbReference type="Proteomes" id="UP001595828"/>
    </source>
</evidence>
<keyword evidence="4 6" id="KW-0520">NAD</keyword>
<reference evidence="9" key="1">
    <citation type="journal article" date="2019" name="Int. J. Syst. Evol. Microbiol.">
        <title>The Global Catalogue of Microorganisms (GCM) 10K type strain sequencing project: providing services to taxonomists for standard genome sequencing and annotation.</title>
        <authorList>
            <consortium name="The Broad Institute Genomics Platform"/>
            <consortium name="The Broad Institute Genome Sequencing Center for Infectious Disease"/>
            <person name="Wu L."/>
            <person name="Ma J."/>
        </authorList>
    </citation>
    <scope>NUCLEOTIDE SEQUENCE [LARGE SCALE GENOMIC DNA]</scope>
    <source>
        <strain evidence="9">CGMCC 1.12989</strain>
    </source>
</reference>
<comment type="similarity">
    <text evidence="6">Belongs to the NnrD/CARKD family.</text>
</comment>
<feature type="binding site" evidence="6">
    <location>
        <position position="168"/>
    </location>
    <ligand>
        <name>(6S)-NADPHX</name>
        <dbReference type="ChEBI" id="CHEBI:64076"/>
    </ligand>
</feature>
<dbReference type="NCBIfam" id="TIGR00196">
    <property type="entry name" value="yjeF_cterm"/>
    <property type="match status" value="1"/>
</dbReference>
<feature type="binding site" evidence="6">
    <location>
        <position position="235"/>
    </location>
    <ligand>
        <name>(6S)-NADPHX</name>
        <dbReference type="ChEBI" id="CHEBI:64076"/>
    </ligand>
</feature>
<keyword evidence="1 6" id="KW-0547">Nucleotide-binding</keyword>
<feature type="binding site" evidence="6">
    <location>
        <begin position="205"/>
        <end position="209"/>
    </location>
    <ligand>
        <name>AMP</name>
        <dbReference type="ChEBI" id="CHEBI:456215"/>
    </ligand>
</feature>
<evidence type="ECO:0000259" key="7">
    <source>
        <dbReference type="PROSITE" id="PS51383"/>
    </source>
</evidence>
<organism evidence="8 9">
    <name type="scientific">Novosphingobium tardum</name>
    <dbReference type="NCBI Taxonomy" id="1538021"/>
    <lineage>
        <taxon>Bacteria</taxon>
        <taxon>Pseudomonadati</taxon>
        <taxon>Pseudomonadota</taxon>
        <taxon>Alphaproteobacteria</taxon>
        <taxon>Sphingomonadales</taxon>
        <taxon>Sphingomonadaceae</taxon>
        <taxon>Novosphingobium</taxon>
    </lineage>
</organism>
<comment type="subunit">
    <text evidence="6">Homotetramer.</text>
</comment>
<comment type="caution">
    <text evidence="8">The sequence shown here is derived from an EMBL/GenBank/DDBJ whole genome shotgun (WGS) entry which is preliminary data.</text>
</comment>
<dbReference type="RefSeq" id="WP_379537630.1">
    <property type="nucleotide sequence ID" value="NZ_JBHSDR010000003.1"/>
</dbReference>
<dbReference type="SUPFAM" id="SSF53613">
    <property type="entry name" value="Ribokinase-like"/>
    <property type="match status" value="1"/>
</dbReference>
<dbReference type="EC" id="4.2.1.136" evidence="6"/>
<dbReference type="PANTHER" id="PTHR12592:SF0">
    <property type="entry name" value="ATP-DEPENDENT (S)-NAD(P)H-HYDRATE DEHYDRATASE"/>
    <property type="match status" value="1"/>
</dbReference>
<keyword evidence="2 6" id="KW-0067">ATP-binding</keyword>
<evidence type="ECO:0000256" key="2">
    <source>
        <dbReference type="ARBA" id="ARBA00022840"/>
    </source>
</evidence>
<dbReference type="PANTHER" id="PTHR12592">
    <property type="entry name" value="ATP-DEPENDENT (S)-NAD(P)H-HYDRATE DEHYDRATASE FAMILY MEMBER"/>
    <property type="match status" value="1"/>
</dbReference>
<comment type="function">
    <text evidence="6">Catalyzes the dehydration of the S-form of NAD(P)HX at the expense of ADP, which is converted to AMP. Together with NAD(P)HX epimerase, which catalyzes the epimerization of the S- and R-forms, the enzyme allows the repair of both epimers of NAD(P)HX, a damaged form of NAD(P)H that is a result of enzymatic or heat-dependent hydration.</text>
</comment>
<dbReference type="PROSITE" id="PS51383">
    <property type="entry name" value="YJEF_C_3"/>
    <property type="match status" value="1"/>
</dbReference>
<dbReference type="CDD" id="cd01171">
    <property type="entry name" value="YXKO-related"/>
    <property type="match status" value="1"/>
</dbReference>
<name>A0ABV8RPF3_9SPHN</name>
<protein>
    <recommendedName>
        <fullName evidence="6">ADP-dependent (S)-NAD(P)H-hydrate dehydratase</fullName>
        <ecNumber evidence="6">4.2.1.136</ecNumber>
    </recommendedName>
    <alternativeName>
        <fullName evidence="6">ADP-dependent NAD(P)HX dehydratase</fullName>
    </alternativeName>
</protein>
<dbReference type="HAMAP" id="MF_01965">
    <property type="entry name" value="NADHX_dehydratase"/>
    <property type="match status" value="1"/>
</dbReference>
<keyword evidence="5 6" id="KW-0456">Lyase</keyword>
<evidence type="ECO:0000256" key="3">
    <source>
        <dbReference type="ARBA" id="ARBA00022857"/>
    </source>
</evidence>
<proteinExistence type="inferred from homology"/>
<dbReference type="Pfam" id="PF01256">
    <property type="entry name" value="Carb_kinase"/>
    <property type="match status" value="1"/>
</dbReference>
<feature type="binding site" evidence="6">
    <location>
        <position position="234"/>
    </location>
    <ligand>
        <name>AMP</name>
        <dbReference type="ChEBI" id="CHEBI:456215"/>
    </ligand>
</feature>